<dbReference type="PRINTS" id="PR00111">
    <property type="entry name" value="ABHYDROLASE"/>
</dbReference>
<proteinExistence type="predicted"/>
<sequence>MAAQASRLTFNTPDGLTLAADSFGPDNGYPVLFAHGGGQTRHAWQNTCIAFAAQNYRAVAIDLRGHGASDWAPNGDYRLERFAADLTLVADSFNKPPALVGASLGGMAGLIAQGEKAPTDARGFSAIVLVDIATRMRMDGVEKIIGFMSENLNSGFTSLEDAADAVARYLPNRPRPKDLSGLQKNLRLKEDGRYYWHWDPRFITGDNRPEGSRSPDRLEMAGRNLSIPTLLIRGKQSELIDMDSVRAFQEHVPHAEFVDVAHAGHMVAGDRNDVFSDAVMTFLSSQREAVPMPTDG</sequence>
<feature type="domain" description="AB hydrolase-1" evidence="1">
    <location>
        <begin position="29"/>
        <end position="267"/>
    </location>
</feature>
<dbReference type="AlphaFoldDB" id="A0AAE0LJ34"/>
<accession>A0AAE0LJ34</accession>
<dbReference type="PRINTS" id="PR00412">
    <property type="entry name" value="EPOXHYDRLASE"/>
</dbReference>
<dbReference type="InterPro" id="IPR000639">
    <property type="entry name" value="Epox_hydrolase-like"/>
</dbReference>
<gene>
    <name evidence="2" type="ORF">CYMTET_5850</name>
</gene>
<dbReference type="PANTHER" id="PTHR43194:SF2">
    <property type="entry name" value="PEROXISOMAL MEMBRANE PROTEIN LPX1"/>
    <property type="match status" value="1"/>
</dbReference>
<comment type="caution">
    <text evidence="2">The sequence shown here is derived from an EMBL/GenBank/DDBJ whole genome shotgun (WGS) entry which is preliminary data.</text>
</comment>
<evidence type="ECO:0000259" key="1">
    <source>
        <dbReference type="Pfam" id="PF00561"/>
    </source>
</evidence>
<evidence type="ECO:0000313" key="3">
    <source>
        <dbReference type="Proteomes" id="UP001190700"/>
    </source>
</evidence>
<keyword evidence="3" id="KW-1185">Reference proteome</keyword>
<dbReference type="EMBL" id="LGRX02001216">
    <property type="protein sequence ID" value="KAK3286624.1"/>
    <property type="molecule type" value="Genomic_DNA"/>
</dbReference>
<dbReference type="Proteomes" id="UP001190700">
    <property type="component" value="Unassembled WGS sequence"/>
</dbReference>
<protein>
    <recommendedName>
        <fullName evidence="1">AB hydrolase-1 domain-containing protein</fullName>
    </recommendedName>
</protein>
<dbReference type="Pfam" id="PF00561">
    <property type="entry name" value="Abhydrolase_1"/>
    <property type="match status" value="1"/>
</dbReference>
<dbReference type="Gene3D" id="3.40.50.1820">
    <property type="entry name" value="alpha/beta hydrolase"/>
    <property type="match status" value="1"/>
</dbReference>
<dbReference type="PANTHER" id="PTHR43194">
    <property type="entry name" value="HYDROLASE ALPHA/BETA FOLD FAMILY"/>
    <property type="match status" value="1"/>
</dbReference>
<dbReference type="InterPro" id="IPR050228">
    <property type="entry name" value="Carboxylesterase_BioH"/>
</dbReference>
<name>A0AAE0LJ34_9CHLO</name>
<dbReference type="SUPFAM" id="SSF53474">
    <property type="entry name" value="alpha/beta-Hydrolases"/>
    <property type="match status" value="1"/>
</dbReference>
<dbReference type="InterPro" id="IPR000073">
    <property type="entry name" value="AB_hydrolase_1"/>
</dbReference>
<reference evidence="2 3" key="1">
    <citation type="journal article" date="2015" name="Genome Biol. Evol.">
        <title>Comparative Genomics of a Bacterivorous Green Alga Reveals Evolutionary Causalities and Consequences of Phago-Mixotrophic Mode of Nutrition.</title>
        <authorList>
            <person name="Burns J.A."/>
            <person name="Paasch A."/>
            <person name="Narechania A."/>
            <person name="Kim E."/>
        </authorList>
    </citation>
    <scope>NUCLEOTIDE SEQUENCE [LARGE SCALE GENOMIC DNA]</scope>
    <source>
        <strain evidence="2 3">PLY_AMNH</strain>
    </source>
</reference>
<dbReference type="InterPro" id="IPR029058">
    <property type="entry name" value="AB_hydrolase_fold"/>
</dbReference>
<dbReference type="GO" id="GO:0003824">
    <property type="term" value="F:catalytic activity"/>
    <property type="evidence" value="ECO:0007669"/>
    <property type="project" value="InterPro"/>
</dbReference>
<organism evidence="2 3">
    <name type="scientific">Cymbomonas tetramitiformis</name>
    <dbReference type="NCBI Taxonomy" id="36881"/>
    <lineage>
        <taxon>Eukaryota</taxon>
        <taxon>Viridiplantae</taxon>
        <taxon>Chlorophyta</taxon>
        <taxon>Pyramimonadophyceae</taxon>
        <taxon>Pyramimonadales</taxon>
        <taxon>Pyramimonadaceae</taxon>
        <taxon>Cymbomonas</taxon>
    </lineage>
</organism>
<evidence type="ECO:0000313" key="2">
    <source>
        <dbReference type="EMBL" id="KAK3286624.1"/>
    </source>
</evidence>